<comment type="caution">
    <text evidence="1">The sequence shown here is derived from an EMBL/GenBank/DDBJ whole genome shotgun (WGS) entry which is preliminary data.</text>
</comment>
<accession>D4BQ51</accession>
<protein>
    <submittedName>
        <fullName evidence="1">Uncharacterized protein</fullName>
    </submittedName>
</protein>
<dbReference type="HOGENOM" id="CLU_1544647_0_0_11"/>
<sequence length="173" mass="19483">MRWLYRTCQRNEVHTGGEVLPNPITEPFFSLLSHPAAPSAGFLLFDCWLHDETRIVAEFSSTYGEELLRSLNEGKTMYSVTFPGNLTQAESALVKRGTIQIAALLAAKITGRGLIINDGDIEYSWDFILVDASNDEQNTFDERLLRMLSDYIHAGFPDAVVRYTKHEAPKLSK</sequence>
<name>D4BQ51_BIFBR</name>
<organism evidence="1 2">
    <name type="scientific">Bifidobacterium breve DSM 20213 = JCM 1192</name>
    <dbReference type="NCBI Taxonomy" id="518634"/>
    <lineage>
        <taxon>Bacteria</taxon>
        <taxon>Bacillati</taxon>
        <taxon>Actinomycetota</taxon>
        <taxon>Actinomycetes</taxon>
        <taxon>Bifidobacteriales</taxon>
        <taxon>Bifidobacteriaceae</taxon>
        <taxon>Bifidobacterium</taxon>
    </lineage>
</organism>
<dbReference type="EMBL" id="ACCG02000010">
    <property type="protein sequence ID" value="EFE88908.1"/>
    <property type="molecule type" value="Genomic_DNA"/>
</dbReference>
<dbReference type="AlphaFoldDB" id="D4BQ51"/>
<proteinExistence type="predicted"/>
<dbReference type="Proteomes" id="UP000003191">
    <property type="component" value="Unassembled WGS sequence"/>
</dbReference>
<keyword evidence="2" id="KW-1185">Reference proteome</keyword>
<reference evidence="1 2" key="1">
    <citation type="submission" date="2010-02" db="EMBL/GenBank/DDBJ databases">
        <authorList>
            <person name="Weinstock G."/>
            <person name="Sodergren E."/>
            <person name="Clifton S."/>
            <person name="Fulton L."/>
            <person name="Fulton B."/>
            <person name="Courtney L."/>
            <person name="Fronick C."/>
            <person name="Harrison M."/>
            <person name="Strong C."/>
            <person name="Farmer C."/>
            <person name="Delahaunty K."/>
            <person name="Markovic C."/>
            <person name="Hall O."/>
            <person name="Minx P."/>
            <person name="Tomlinson C."/>
            <person name="Mitreva M."/>
            <person name="Nelson J."/>
            <person name="Hou S."/>
            <person name="Wollam A."/>
            <person name="Pepin K.H."/>
            <person name="Johnson M."/>
            <person name="Bhonagiri V."/>
            <person name="Zhang X."/>
            <person name="Suruliraj S."/>
            <person name="Warren W."/>
            <person name="Chinwalla A."/>
            <person name="Mardis E.R."/>
            <person name="Wilson R.K."/>
        </authorList>
    </citation>
    <scope>NUCLEOTIDE SEQUENCE [LARGE SCALE GENOMIC DNA]</scope>
    <source>
        <strain evidence="1 2">DSM 20213</strain>
    </source>
</reference>
<evidence type="ECO:0000313" key="2">
    <source>
        <dbReference type="Proteomes" id="UP000003191"/>
    </source>
</evidence>
<dbReference type="PATRIC" id="fig|518634.7.peg.1221"/>
<gene>
    <name evidence="1" type="ORF">BIFBRE_04206</name>
</gene>
<evidence type="ECO:0000313" key="1">
    <source>
        <dbReference type="EMBL" id="EFE88908.1"/>
    </source>
</evidence>